<dbReference type="GO" id="GO:0004620">
    <property type="term" value="F:phospholipase activity"/>
    <property type="evidence" value="ECO:0007669"/>
    <property type="project" value="TreeGrafter"/>
</dbReference>
<keyword evidence="2" id="KW-0472">Membrane</keyword>
<dbReference type="GO" id="GO:0006660">
    <property type="term" value="P:phosphatidylserine catabolic process"/>
    <property type="evidence" value="ECO:0007669"/>
    <property type="project" value="TreeGrafter"/>
</dbReference>
<dbReference type="GO" id="GO:0052651">
    <property type="term" value="P:monoacylglycerol catabolic process"/>
    <property type="evidence" value="ECO:0007669"/>
    <property type="project" value="TreeGrafter"/>
</dbReference>
<feature type="transmembrane region" description="Helical" evidence="2">
    <location>
        <begin position="198"/>
        <end position="219"/>
    </location>
</feature>
<keyword evidence="2" id="KW-0812">Transmembrane</keyword>
<evidence type="ECO:0000313" key="5">
    <source>
        <dbReference type="WBParaSite" id="TREG1_29790.1"/>
    </source>
</evidence>
<keyword evidence="4" id="KW-1185">Reference proteome</keyword>
<evidence type="ECO:0000259" key="3">
    <source>
        <dbReference type="PROSITE" id="PS50042"/>
    </source>
</evidence>
<evidence type="ECO:0000313" key="4">
    <source>
        <dbReference type="Proteomes" id="UP000050795"/>
    </source>
</evidence>
<dbReference type="Pfam" id="PF00561">
    <property type="entry name" value="Abhydrolase_1"/>
    <property type="match status" value="1"/>
</dbReference>
<dbReference type="AlphaFoldDB" id="A0AA85JK51"/>
<dbReference type="Gene3D" id="3.40.50.1820">
    <property type="entry name" value="alpha/beta hydrolase"/>
    <property type="match status" value="1"/>
</dbReference>
<evidence type="ECO:0000256" key="2">
    <source>
        <dbReference type="SAM" id="Phobius"/>
    </source>
</evidence>
<feature type="transmembrane region" description="Helical" evidence="2">
    <location>
        <begin position="112"/>
        <end position="129"/>
    </location>
</feature>
<dbReference type="GO" id="GO:0047372">
    <property type="term" value="F:monoacylglycerol lipase activity"/>
    <property type="evidence" value="ECO:0007669"/>
    <property type="project" value="TreeGrafter"/>
</dbReference>
<accession>A0AA85JK51</accession>
<dbReference type="InterPro" id="IPR000073">
    <property type="entry name" value="AB_hydrolase_1"/>
</dbReference>
<reference evidence="5" key="2">
    <citation type="submission" date="2023-11" db="UniProtKB">
        <authorList>
            <consortium name="WormBaseParasite"/>
        </authorList>
    </citation>
    <scope>IDENTIFICATION</scope>
</reference>
<name>A0AA85JK51_TRIRE</name>
<dbReference type="InterPro" id="IPR029058">
    <property type="entry name" value="AB_hydrolase_fold"/>
</dbReference>
<dbReference type="PANTHER" id="PTHR12277">
    <property type="entry name" value="ALPHA/BETA HYDROLASE DOMAIN-CONTAINING PROTEIN"/>
    <property type="match status" value="1"/>
</dbReference>
<dbReference type="InterPro" id="IPR054518">
    <property type="entry name" value="ABHD16_N"/>
</dbReference>
<dbReference type="PANTHER" id="PTHR12277:SF72">
    <property type="entry name" value="BAT5L PROTEIN"/>
    <property type="match status" value="1"/>
</dbReference>
<dbReference type="GO" id="GO:0012505">
    <property type="term" value="C:endomembrane system"/>
    <property type="evidence" value="ECO:0007669"/>
    <property type="project" value="TreeGrafter"/>
</dbReference>
<dbReference type="InterPro" id="IPR000595">
    <property type="entry name" value="cNMP-bd_dom"/>
</dbReference>
<dbReference type="PROSITE" id="PS50042">
    <property type="entry name" value="CNMP_BINDING_3"/>
    <property type="match status" value="1"/>
</dbReference>
<dbReference type="WBParaSite" id="TREG1_29790.1">
    <property type="protein sequence ID" value="TREG1_29790.1"/>
    <property type="gene ID" value="TREG1_29790"/>
</dbReference>
<dbReference type="Pfam" id="PF22990">
    <property type="entry name" value="ABHD16_N"/>
    <property type="match status" value="1"/>
</dbReference>
<keyword evidence="2" id="KW-1133">Transmembrane helix</keyword>
<dbReference type="Proteomes" id="UP000050795">
    <property type="component" value="Unassembled WGS sequence"/>
</dbReference>
<organism evidence="4 5">
    <name type="scientific">Trichobilharzia regenti</name>
    <name type="common">Nasal bird schistosome</name>
    <dbReference type="NCBI Taxonomy" id="157069"/>
    <lineage>
        <taxon>Eukaryota</taxon>
        <taxon>Metazoa</taxon>
        <taxon>Spiralia</taxon>
        <taxon>Lophotrochozoa</taxon>
        <taxon>Platyhelminthes</taxon>
        <taxon>Trematoda</taxon>
        <taxon>Digenea</taxon>
        <taxon>Strigeidida</taxon>
        <taxon>Schistosomatoidea</taxon>
        <taxon>Schistosomatidae</taxon>
        <taxon>Trichobilharzia</taxon>
    </lineage>
</organism>
<sequence>MQGDYIPILHCNFPTGISTCCFYSNIQIGLHCLQRLLLVIINKYVAVHPCLVVLRIRAISISGPRCNGRSEMTSSSALKMFHIAMGVIKWTVLFWSPWAFRKLKSYDSLFQLSRFLAVTFALYFSALLFRGTGRFCNRTYQEFMTLFLESKKNTTEATLNKLSLYAFSSPWPVQFDVRQLPDGYIKPKKMSLRRTSDMPAVFSPLIWVIAHTIGVRMAYIGCTGILNSLTLNARLDARDRLRRLYDIRRVGFSTRDGEFVEAFYADRRGSVPVSSESTSVGHGDSKGEILILCCEGNGGYPEIGTPVVPLEQGYSVLGWNHPGFGESTGLPFPEKEQNAVEACFLFAVHRLNFKPAQIYLFGWSIGGYTASWTAMNFPNVAGLIMDATFDNIDELSKKSAPAVFEPVLEAVVKDYLDLNNLSHVTNYDGPILIIRRSDDEIISTGENPSRATNRGNFLLMGLMKHRFPYLMTPENESILGLYLSLSAQEQRNLLNELNCIPGEYDKLVMKYLKDEALDKQSRSDSRSTPPASDPTHGLFPSKLGKQISESDVKRNMLLYIVSQYYVESPGTHCTPLAAEFLRPPWSPLANECLSQSSVSDVDNALND</sequence>
<proteinExistence type="predicted"/>
<protein>
    <recommendedName>
        <fullName evidence="3">Cyclic nucleotide-binding domain-containing protein</fullName>
    </recommendedName>
</protein>
<dbReference type="SUPFAM" id="SSF53474">
    <property type="entry name" value="alpha/beta-Hydrolases"/>
    <property type="match status" value="1"/>
</dbReference>
<reference evidence="4" key="1">
    <citation type="submission" date="2022-06" db="EMBL/GenBank/DDBJ databases">
        <authorList>
            <person name="Berger JAMES D."/>
            <person name="Berger JAMES D."/>
        </authorList>
    </citation>
    <scope>NUCLEOTIDE SEQUENCE [LARGE SCALE GENOMIC DNA]</scope>
</reference>
<evidence type="ECO:0000256" key="1">
    <source>
        <dbReference type="SAM" id="MobiDB-lite"/>
    </source>
</evidence>
<feature type="domain" description="Cyclic nucleotide-binding" evidence="3">
    <location>
        <begin position="225"/>
        <end position="305"/>
    </location>
</feature>
<feature type="transmembrane region" description="Helical" evidence="2">
    <location>
        <begin position="77"/>
        <end position="100"/>
    </location>
</feature>
<feature type="region of interest" description="Disordered" evidence="1">
    <location>
        <begin position="518"/>
        <end position="544"/>
    </location>
</feature>